<feature type="region of interest" description="Disordered" evidence="3">
    <location>
        <begin position="78"/>
        <end position="100"/>
    </location>
</feature>
<keyword evidence="2" id="KW-0560">Oxidoreductase</keyword>
<dbReference type="Proteomes" id="UP000094444">
    <property type="component" value="Unassembled WGS sequence"/>
</dbReference>
<dbReference type="AlphaFoldDB" id="A0A2P5HFI5"/>
<dbReference type="STRING" id="158607.A0A2P5HFI5"/>
<dbReference type="Gene3D" id="3.40.50.720">
    <property type="entry name" value="NAD(P)-binding Rossmann-like Domain"/>
    <property type="match status" value="1"/>
</dbReference>
<dbReference type="SUPFAM" id="SSF51735">
    <property type="entry name" value="NAD(P)-binding Rossmann-fold domains"/>
    <property type="match status" value="1"/>
</dbReference>
<sequence length="100" mass="10456">MSSQESVLITGCSDGGLGAALATTFHERGYLVFATSRSLKTMTNASNIAGVRVLQLHITSETDRQAAKTAVSKETAGSLSYLPTSGGRQLRHPQPLHAAA</sequence>
<name>A0A2P5HFI5_DIAHE</name>
<evidence type="ECO:0000256" key="3">
    <source>
        <dbReference type="SAM" id="MobiDB-lite"/>
    </source>
</evidence>
<dbReference type="InterPro" id="IPR036291">
    <property type="entry name" value="NAD(P)-bd_dom_sf"/>
</dbReference>
<evidence type="ECO:0000313" key="4">
    <source>
        <dbReference type="EMBL" id="POS69017.1"/>
    </source>
</evidence>
<gene>
    <name evidence="4" type="ORF">DHEL01_v212589</name>
</gene>
<comment type="caution">
    <text evidence="4">The sequence shown here is derived from an EMBL/GenBank/DDBJ whole genome shotgun (WGS) entry which is preliminary data.</text>
</comment>
<proteinExistence type="inferred from homology"/>
<feature type="compositionally biased region" description="Polar residues" evidence="3">
    <location>
        <begin position="78"/>
        <end position="87"/>
    </location>
</feature>
<dbReference type="PANTHER" id="PTHR44169:SF6">
    <property type="entry name" value="NADPH-DEPENDENT 1-ACYLDIHYDROXYACETONE PHOSPHATE REDUCTASE"/>
    <property type="match status" value="1"/>
</dbReference>
<dbReference type="Pfam" id="PF00106">
    <property type="entry name" value="adh_short"/>
    <property type="match status" value="1"/>
</dbReference>
<dbReference type="GO" id="GO:0016491">
    <property type="term" value="F:oxidoreductase activity"/>
    <property type="evidence" value="ECO:0007669"/>
    <property type="project" value="UniProtKB-KW"/>
</dbReference>
<dbReference type="PANTHER" id="PTHR44169">
    <property type="entry name" value="NADPH-DEPENDENT 1-ACYLDIHYDROXYACETONE PHOSPHATE REDUCTASE"/>
    <property type="match status" value="1"/>
</dbReference>
<comment type="similarity">
    <text evidence="1">Belongs to the short-chain dehydrogenases/reductases (SDR) family.</text>
</comment>
<dbReference type="OrthoDB" id="2102561at2759"/>
<dbReference type="InParanoid" id="A0A2P5HFI5"/>
<evidence type="ECO:0000256" key="1">
    <source>
        <dbReference type="ARBA" id="ARBA00006484"/>
    </source>
</evidence>
<protein>
    <submittedName>
        <fullName evidence="4">Oxidoreductase</fullName>
    </submittedName>
</protein>
<keyword evidence="5" id="KW-1185">Reference proteome</keyword>
<organism evidence="4 5">
    <name type="scientific">Diaporthe helianthi</name>
    <dbReference type="NCBI Taxonomy" id="158607"/>
    <lineage>
        <taxon>Eukaryota</taxon>
        <taxon>Fungi</taxon>
        <taxon>Dikarya</taxon>
        <taxon>Ascomycota</taxon>
        <taxon>Pezizomycotina</taxon>
        <taxon>Sordariomycetes</taxon>
        <taxon>Sordariomycetidae</taxon>
        <taxon>Diaporthales</taxon>
        <taxon>Diaporthaceae</taxon>
        <taxon>Diaporthe</taxon>
    </lineage>
</organism>
<dbReference type="InterPro" id="IPR002347">
    <property type="entry name" value="SDR_fam"/>
</dbReference>
<dbReference type="GO" id="GO:0005783">
    <property type="term" value="C:endoplasmic reticulum"/>
    <property type="evidence" value="ECO:0007669"/>
    <property type="project" value="TreeGrafter"/>
</dbReference>
<accession>A0A2P5HFI5</accession>
<dbReference type="EMBL" id="MAVT02002778">
    <property type="protein sequence ID" value="POS69017.1"/>
    <property type="molecule type" value="Genomic_DNA"/>
</dbReference>
<evidence type="ECO:0000313" key="5">
    <source>
        <dbReference type="Proteomes" id="UP000094444"/>
    </source>
</evidence>
<evidence type="ECO:0000256" key="2">
    <source>
        <dbReference type="ARBA" id="ARBA00023002"/>
    </source>
</evidence>
<reference evidence="4" key="1">
    <citation type="submission" date="2017-09" db="EMBL/GenBank/DDBJ databases">
        <title>Polyketide synthases of a Diaporthe helianthi virulent isolate.</title>
        <authorList>
            <person name="Baroncelli R."/>
        </authorList>
    </citation>
    <scope>NUCLEOTIDE SEQUENCE [LARGE SCALE GENOMIC DNA]</scope>
    <source>
        <strain evidence="4">7/96</strain>
    </source>
</reference>